<reference evidence="1" key="1">
    <citation type="submission" date="2020-05" db="EMBL/GenBank/DDBJ databases">
        <authorList>
            <person name="Chiriac C."/>
            <person name="Salcher M."/>
            <person name="Ghai R."/>
            <person name="Kavagutti S V."/>
        </authorList>
    </citation>
    <scope>NUCLEOTIDE SEQUENCE</scope>
</reference>
<evidence type="ECO:0000313" key="1">
    <source>
        <dbReference type="EMBL" id="CAB4202051.1"/>
    </source>
</evidence>
<accession>A0A6J5RUI4</accession>
<proteinExistence type="predicted"/>
<name>A0A6J5RUI4_9CAUD</name>
<dbReference type="EMBL" id="LR797310">
    <property type="protein sequence ID" value="CAB4202051.1"/>
    <property type="molecule type" value="Genomic_DNA"/>
</dbReference>
<protein>
    <submittedName>
        <fullName evidence="1">Uncharacterized protein</fullName>
    </submittedName>
</protein>
<organism evidence="1">
    <name type="scientific">uncultured Caudovirales phage</name>
    <dbReference type="NCBI Taxonomy" id="2100421"/>
    <lineage>
        <taxon>Viruses</taxon>
        <taxon>Duplodnaviria</taxon>
        <taxon>Heunggongvirae</taxon>
        <taxon>Uroviricota</taxon>
        <taxon>Caudoviricetes</taxon>
        <taxon>Peduoviridae</taxon>
        <taxon>Maltschvirus</taxon>
        <taxon>Maltschvirus maltsch</taxon>
    </lineage>
</organism>
<sequence>MKVKYEDWKPTRKSRNIVTVANDIAAQYAAMGLTLTLRQMFYAFVSRDLLPNTHRDYKNLGNTITNARNAGLLDWDAIEDRGRNLQGLRHYATPADLIDETSEDYTMDLWNGQPLRLEAWVEKDALSSIVGQACNPWDVRYFACKGYVSASEMRAAAQRHRQYERAGIEVVVLHLGDHDPSGLDMTRDIRDRLHFYQARETTVRRIALNMDQIEAYSPPPNYAKVTDARYEGYREEYGEDSWELDALPPEALIELLNETIEEYVDLDDFNAERAEQDEGQEHLAKLARNWPEVSAFLDALPD</sequence>
<gene>
    <name evidence="1" type="ORF">UFOVP1360_41</name>
</gene>